<dbReference type="Proteomes" id="UP001497480">
    <property type="component" value="Unassembled WGS sequence"/>
</dbReference>
<organism evidence="2 3">
    <name type="scientific">Lupinus luteus</name>
    <name type="common">European yellow lupine</name>
    <dbReference type="NCBI Taxonomy" id="3873"/>
    <lineage>
        <taxon>Eukaryota</taxon>
        <taxon>Viridiplantae</taxon>
        <taxon>Streptophyta</taxon>
        <taxon>Embryophyta</taxon>
        <taxon>Tracheophyta</taxon>
        <taxon>Spermatophyta</taxon>
        <taxon>Magnoliopsida</taxon>
        <taxon>eudicotyledons</taxon>
        <taxon>Gunneridae</taxon>
        <taxon>Pentapetalae</taxon>
        <taxon>rosids</taxon>
        <taxon>fabids</taxon>
        <taxon>Fabales</taxon>
        <taxon>Fabaceae</taxon>
        <taxon>Papilionoideae</taxon>
        <taxon>50 kb inversion clade</taxon>
        <taxon>genistoids sensu lato</taxon>
        <taxon>core genistoids</taxon>
        <taxon>Genisteae</taxon>
        <taxon>Lupinus</taxon>
    </lineage>
</organism>
<dbReference type="AlphaFoldDB" id="A0AAV1YPT6"/>
<sequence>MEHIGPGPIIPSLLTLQDEHVSNNIWIGGEVTFRASYNFWQRWSQHLITTNIPGHATKIIRSMLDRMRIDQQHKMNLRGKNDYNWPEKHNEWIQIWNNRTNYIVTGLPANQPLYHYSDYMQWYLPHTRKFISPDGAYSIGSYNFIKTIRDQCAPSNEFPSPLDTIHDIFLNCDNMMDAYCQLLPDAFSNTNNKAPPPQQFHMPAAPEIPQPQSQTQTDTHPQPYTQTQHSQQQPPLGFEAFGGMGNYSFSHLPSSSQPFALLEYESCHLRGFDHAVCEAPKSPILSSCQLQIELVKEELEKPRDREKEMENHKTAFWKQVYGIISKCKDES</sequence>
<feature type="region of interest" description="Disordered" evidence="1">
    <location>
        <begin position="191"/>
        <end position="237"/>
    </location>
</feature>
<evidence type="ECO:0000313" key="3">
    <source>
        <dbReference type="Proteomes" id="UP001497480"/>
    </source>
</evidence>
<reference evidence="2 3" key="1">
    <citation type="submission" date="2024-03" db="EMBL/GenBank/DDBJ databases">
        <authorList>
            <person name="Martinez-Hernandez J."/>
        </authorList>
    </citation>
    <scope>NUCLEOTIDE SEQUENCE [LARGE SCALE GENOMIC DNA]</scope>
</reference>
<evidence type="ECO:0000313" key="2">
    <source>
        <dbReference type="EMBL" id="CAL0335098.1"/>
    </source>
</evidence>
<name>A0AAV1YPT6_LUPLU</name>
<accession>A0AAV1YPT6</accession>
<comment type="caution">
    <text evidence="2">The sequence shown here is derived from an EMBL/GenBank/DDBJ whole genome shotgun (WGS) entry which is preliminary data.</text>
</comment>
<gene>
    <name evidence="2" type="ORF">LLUT_LOCUS36158</name>
</gene>
<feature type="compositionally biased region" description="Low complexity" evidence="1">
    <location>
        <begin position="214"/>
        <end position="235"/>
    </location>
</feature>
<evidence type="ECO:0000256" key="1">
    <source>
        <dbReference type="SAM" id="MobiDB-lite"/>
    </source>
</evidence>
<evidence type="ECO:0008006" key="4">
    <source>
        <dbReference type="Google" id="ProtNLM"/>
    </source>
</evidence>
<keyword evidence="3" id="KW-1185">Reference proteome</keyword>
<dbReference type="EMBL" id="CAXHTB010000026">
    <property type="protein sequence ID" value="CAL0335098.1"/>
    <property type="molecule type" value="Genomic_DNA"/>
</dbReference>
<protein>
    <recommendedName>
        <fullName evidence="4">Aminotransferase-like plant mobile domain-containing protein</fullName>
    </recommendedName>
</protein>
<proteinExistence type="predicted"/>